<accession>A0A9E8FP73</accession>
<dbReference type="AlphaFoldDB" id="A0A9E8FP73"/>
<evidence type="ECO:0000313" key="2">
    <source>
        <dbReference type="EMBL" id="QQD25478.1"/>
    </source>
</evidence>
<evidence type="ECO:0000313" key="3">
    <source>
        <dbReference type="Proteomes" id="UP000596074"/>
    </source>
</evidence>
<sequence>MVDFTRAAGKHRHQRLNDEKDAKAEAMRQRFAAALPDKARPVNDYLNKKRAKKKR</sequence>
<dbReference type="EMBL" id="CP046056">
    <property type="protein sequence ID" value="QQD25478.1"/>
    <property type="molecule type" value="Genomic_DNA"/>
</dbReference>
<protein>
    <submittedName>
        <fullName evidence="2">tRNA (Uracil-5-)-methyltransferase</fullName>
    </submittedName>
</protein>
<gene>
    <name evidence="2" type="ORF">GJQ55_08620</name>
</gene>
<dbReference type="KEGG" id="vcw:GJQ55_08620"/>
<evidence type="ECO:0000256" key="1">
    <source>
        <dbReference type="SAM" id="MobiDB-lite"/>
    </source>
</evidence>
<dbReference type="Proteomes" id="UP000596074">
    <property type="component" value="Chromosome"/>
</dbReference>
<keyword evidence="3" id="KW-1185">Reference proteome</keyword>
<proteinExistence type="predicted"/>
<feature type="region of interest" description="Disordered" evidence="1">
    <location>
        <begin position="1"/>
        <end position="55"/>
    </location>
</feature>
<feature type="compositionally biased region" description="Basic and acidic residues" evidence="1">
    <location>
        <begin position="15"/>
        <end position="28"/>
    </location>
</feature>
<name>A0A9E8FP73_9GAMM</name>
<reference evidence="2 3" key="1">
    <citation type="submission" date="2019-11" db="EMBL/GenBank/DDBJ databases">
        <title>Venatorbacter sp. nov. a predator of Campylobacter and other Gram-negative bacteria.</title>
        <authorList>
            <person name="Saeedi A."/>
            <person name="Cummings N.J."/>
            <person name="Connerton I.F."/>
            <person name="Connerton P.L."/>
        </authorList>
    </citation>
    <scope>NUCLEOTIDE SEQUENCE [LARGE SCALE GENOMIC DNA]</scope>
    <source>
        <strain evidence="2">XL5</strain>
    </source>
</reference>
<organism evidence="2 3">
    <name type="scientific">Venatoribacter cucullus</name>
    <dbReference type="NCBI Taxonomy" id="2661630"/>
    <lineage>
        <taxon>Bacteria</taxon>
        <taxon>Pseudomonadati</taxon>
        <taxon>Pseudomonadota</taxon>
        <taxon>Gammaproteobacteria</taxon>
        <taxon>Oceanospirillales</taxon>
        <taxon>Oceanospirillaceae</taxon>
        <taxon>Venatoribacter</taxon>
    </lineage>
</organism>